<evidence type="ECO:0000313" key="3">
    <source>
        <dbReference type="Proteomes" id="UP000032142"/>
    </source>
</evidence>
<accession>A0A0B0P6C2</accession>
<organism evidence="2 3">
    <name type="scientific">Gossypium arboreum</name>
    <name type="common">Tree cotton</name>
    <name type="synonym">Gossypium nanking</name>
    <dbReference type="NCBI Taxonomy" id="29729"/>
    <lineage>
        <taxon>Eukaryota</taxon>
        <taxon>Viridiplantae</taxon>
        <taxon>Streptophyta</taxon>
        <taxon>Embryophyta</taxon>
        <taxon>Tracheophyta</taxon>
        <taxon>Spermatophyta</taxon>
        <taxon>Magnoliopsida</taxon>
        <taxon>eudicotyledons</taxon>
        <taxon>Gunneridae</taxon>
        <taxon>Pentapetalae</taxon>
        <taxon>rosids</taxon>
        <taxon>malvids</taxon>
        <taxon>Malvales</taxon>
        <taxon>Malvaceae</taxon>
        <taxon>Malvoideae</taxon>
        <taxon>Gossypium</taxon>
    </lineage>
</organism>
<dbReference type="Proteomes" id="UP000032142">
    <property type="component" value="Unassembled WGS sequence"/>
</dbReference>
<dbReference type="EMBL" id="KN413688">
    <property type="protein sequence ID" value="KHG19684.1"/>
    <property type="molecule type" value="Genomic_DNA"/>
</dbReference>
<evidence type="ECO:0000256" key="1">
    <source>
        <dbReference type="SAM" id="MobiDB-lite"/>
    </source>
</evidence>
<evidence type="ECO:0000313" key="2">
    <source>
        <dbReference type="EMBL" id="KHG19684.1"/>
    </source>
</evidence>
<reference evidence="3" key="1">
    <citation type="submission" date="2014-09" db="EMBL/GenBank/DDBJ databases">
        <authorList>
            <person name="Mudge J."/>
            <person name="Ramaraj T."/>
            <person name="Lindquist I.E."/>
            <person name="Bharti A.K."/>
            <person name="Sundararajan A."/>
            <person name="Cameron C.T."/>
            <person name="Woodward J.E."/>
            <person name="May G.D."/>
            <person name="Brubaker C."/>
            <person name="Broadhvest J."/>
            <person name="Wilkins T.A."/>
        </authorList>
    </citation>
    <scope>NUCLEOTIDE SEQUENCE</scope>
    <source>
        <strain evidence="3">cv. AKA8401</strain>
    </source>
</reference>
<sequence length="20" mass="2307">MARLYESREPWSTPLKDAGV</sequence>
<gene>
    <name evidence="2" type="ORF">F383_25072</name>
</gene>
<dbReference type="AlphaFoldDB" id="A0A0B0P6C2"/>
<keyword evidence="3" id="KW-1185">Reference proteome</keyword>
<proteinExistence type="predicted"/>
<feature type="region of interest" description="Disordered" evidence="1">
    <location>
        <begin position="1"/>
        <end position="20"/>
    </location>
</feature>
<name>A0A0B0P6C2_GOSAR</name>
<protein>
    <submittedName>
        <fullName evidence="2">Uncharacterized protein</fullName>
    </submittedName>
</protein>